<proteinExistence type="inferred from homology"/>
<keyword evidence="5" id="KW-1185">Reference proteome</keyword>
<dbReference type="GO" id="GO:0006508">
    <property type="term" value="P:proteolysis"/>
    <property type="evidence" value="ECO:0007669"/>
    <property type="project" value="UniProtKB-KW"/>
</dbReference>
<sequence>MGESLIIYWDVLWIINFMMDAILLSITSAVLRLPIRPLRLALAAFLGATLSLPFLWFSAGIVLTWVMKLLLGGLMVKAAFSLQGWRKTLQAWSIFYLSAWVAGGILYSLAPSETGTGTFWVLLLLAAALTAAVMLLWRQARQKGAWQAELTVHMPGGVSTIPALIDSGNRLVDPITGAPVIVVEQDSLDPFLPDGWKENSIVSESPLSPRFIPYKSIGNPDGLILGFRPLRVELRSAEGRNMECTGALIGITRQKLDPSGQYRALVPDAWGW</sequence>
<feature type="active site" evidence="2">
    <location>
        <position position="166"/>
    </location>
</feature>
<comment type="subcellular location">
    <subcellularLocation>
        <location evidence="1">Cell membrane</location>
    </subcellularLocation>
</comment>
<comment type="similarity">
    <text evidence="1">Belongs to the peptidase U4 family.</text>
</comment>
<comment type="caution">
    <text evidence="4">The sequence shown here is derived from an EMBL/GenBank/DDBJ whole genome shotgun (WGS) entry which is preliminary data.</text>
</comment>
<dbReference type="GO" id="GO:0005886">
    <property type="term" value="C:plasma membrane"/>
    <property type="evidence" value="ECO:0007669"/>
    <property type="project" value="UniProtKB-SubCell"/>
</dbReference>
<dbReference type="GO" id="GO:0004190">
    <property type="term" value="F:aspartic-type endopeptidase activity"/>
    <property type="evidence" value="ECO:0007669"/>
    <property type="project" value="UniProtKB-KW"/>
</dbReference>
<organism evidence="4 5">
    <name type="scientific">Heliobacterium mobile</name>
    <name type="common">Heliobacillus mobilis</name>
    <dbReference type="NCBI Taxonomy" id="28064"/>
    <lineage>
        <taxon>Bacteria</taxon>
        <taxon>Bacillati</taxon>
        <taxon>Bacillota</taxon>
        <taxon>Clostridia</taxon>
        <taxon>Eubacteriales</taxon>
        <taxon>Heliobacteriaceae</taxon>
        <taxon>Heliobacterium</taxon>
    </lineage>
</organism>
<dbReference type="OrthoDB" id="2690199at2"/>
<feature type="transmembrane region" description="Helical" evidence="3">
    <location>
        <begin position="6"/>
        <end position="26"/>
    </location>
</feature>
<keyword evidence="1" id="KW-0749">Sporulation</keyword>
<evidence type="ECO:0000313" key="5">
    <source>
        <dbReference type="Proteomes" id="UP000430670"/>
    </source>
</evidence>
<dbReference type="EMBL" id="WNKU01000001">
    <property type="protein sequence ID" value="MTV47566.1"/>
    <property type="molecule type" value="Genomic_DNA"/>
</dbReference>
<protein>
    <recommendedName>
        <fullName evidence="1">Sporulation sigma-E factor-processing peptidase</fullName>
        <ecNumber evidence="1">3.4.23.-</ecNumber>
    </recommendedName>
    <alternativeName>
        <fullName evidence="1">Membrane-associated aspartic protease</fullName>
    </alternativeName>
    <alternativeName>
        <fullName evidence="1">Stage II sporulation protein GA</fullName>
    </alternativeName>
</protein>
<name>A0A6I3SFG9_HELMO</name>
<keyword evidence="3" id="KW-0812">Transmembrane</keyword>
<dbReference type="InterPro" id="IPR005081">
    <property type="entry name" value="SpoIIGA"/>
</dbReference>
<keyword evidence="1" id="KW-1003">Cell membrane</keyword>
<evidence type="ECO:0000313" key="4">
    <source>
        <dbReference type="EMBL" id="MTV47566.1"/>
    </source>
</evidence>
<feature type="transmembrane region" description="Helical" evidence="3">
    <location>
        <begin position="92"/>
        <end position="110"/>
    </location>
</feature>
<dbReference type="GO" id="GO:0030436">
    <property type="term" value="P:asexual sporulation"/>
    <property type="evidence" value="ECO:0007669"/>
    <property type="project" value="InterPro"/>
</dbReference>
<dbReference type="Pfam" id="PF03419">
    <property type="entry name" value="Peptidase_U4"/>
    <property type="match status" value="1"/>
</dbReference>
<dbReference type="AlphaFoldDB" id="A0A6I3SFG9"/>
<keyword evidence="1 3" id="KW-0472">Membrane</keyword>
<accession>A0A6I3SFG9</accession>
<feature type="transmembrane region" description="Helical" evidence="3">
    <location>
        <begin position="62"/>
        <end position="80"/>
    </location>
</feature>
<dbReference type="GO" id="GO:0030435">
    <property type="term" value="P:sporulation resulting in formation of a cellular spore"/>
    <property type="evidence" value="ECO:0007669"/>
    <property type="project" value="UniProtKB-KW"/>
</dbReference>
<keyword evidence="3" id="KW-1133">Transmembrane helix</keyword>
<feature type="transmembrane region" description="Helical" evidence="3">
    <location>
        <begin position="116"/>
        <end position="137"/>
    </location>
</feature>
<dbReference type="Proteomes" id="UP000430670">
    <property type="component" value="Unassembled WGS sequence"/>
</dbReference>
<comment type="function">
    <text evidence="1">Probable aspartic protease that is responsible for the proteolytic cleavage of the RNA polymerase sigma E factor (SigE/spoIIGB) to yield the active peptide in the mother cell during sporulation. Responds to a signal from the forespore that is triggered by the extracellular signal protein SpoIIR.</text>
</comment>
<dbReference type="RefSeq" id="WP_155474675.1">
    <property type="nucleotide sequence ID" value="NZ_WNKU01000001.1"/>
</dbReference>
<gene>
    <name evidence="4" type="ORF">GJ688_01055</name>
</gene>
<evidence type="ECO:0000256" key="2">
    <source>
        <dbReference type="PIRSR" id="PIRSR018571-1"/>
    </source>
</evidence>
<keyword evidence="1" id="KW-0645">Protease</keyword>
<evidence type="ECO:0000256" key="3">
    <source>
        <dbReference type="SAM" id="Phobius"/>
    </source>
</evidence>
<dbReference type="PIRSF" id="PIRSF018571">
    <property type="entry name" value="SpoIIGA"/>
    <property type="match status" value="1"/>
</dbReference>
<dbReference type="EC" id="3.4.23.-" evidence="1"/>
<keyword evidence="1" id="KW-0064">Aspartyl protease</keyword>
<keyword evidence="1" id="KW-0378">Hydrolase</keyword>
<reference evidence="4 5" key="1">
    <citation type="submission" date="2019-11" db="EMBL/GenBank/DDBJ databases">
        <title>Whole-genome sequence of a the green, strictly anaerobic photosynthetic bacterium Heliobacillus mobilis DSM 6151.</title>
        <authorList>
            <person name="Kyndt J.A."/>
            <person name="Meyer T.E."/>
        </authorList>
    </citation>
    <scope>NUCLEOTIDE SEQUENCE [LARGE SCALE GENOMIC DNA]</scope>
    <source>
        <strain evidence="4 5">DSM 6151</strain>
    </source>
</reference>
<evidence type="ECO:0000256" key="1">
    <source>
        <dbReference type="PIRNR" id="PIRNR018571"/>
    </source>
</evidence>